<dbReference type="RefSeq" id="XP_030061405.1">
    <property type="nucleotide sequence ID" value="XM_030205545.1"/>
</dbReference>
<keyword evidence="7 11" id="KW-0675">Receptor</keyword>
<evidence type="ECO:0000256" key="8">
    <source>
        <dbReference type="ARBA" id="ARBA00023180"/>
    </source>
</evidence>
<dbReference type="OrthoDB" id="8608526at2759"/>
<feature type="domain" description="Fibronectin type-III" evidence="9">
    <location>
        <begin position="1"/>
        <end position="54"/>
    </location>
</feature>
<dbReference type="KEGG" id="muo:115471741"/>
<dbReference type="PROSITE" id="PS50853">
    <property type="entry name" value="FN3"/>
    <property type="match status" value="2"/>
</dbReference>
<evidence type="ECO:0000313" key="10">
    <source>
        <dbReference type="Proteomes" id="UP000515156"/>
    </source>
</evidence>
<keyword evidence="3" id="KW-0812">Transmembrane</keyword>
<dbReference type="Pfam" id="PF00041">
    <property type="entry name" value="fn3"/>
    <property type="match status" value="1"/>
</dbReference>
<dbReference type="InterPro" id="IPR036116">
    <property type="entry name" value="FN3_sf"/>
</dbReference>
<evidence type="ECO:0000256" key="4">
    <source>
        <dbReference type="ARBA" id="ARBA00022729"/>
    </source>
</evidence>
<keyword evidence="4" id="KW-0732">Signal</keyword>
<protein>
    <submittedName>
        <fullName evidence="11">Thrombopoietin receptor</fullName>
    </submittedName>
</protein>
<evidence type="ECO:0000256" key="2">
    <source>
        <dbReference type="ARBA" id="ARBA00007885"/>
    </source>
</evidence>
<keyword evidence="8" id="KW-0325">Glycoprotein</keyword>
<dbReference type="InterPro" id="IPR003528">
    <property type="entry name" value="Long_hematopoietin_rcpt_CS"/>
</dbReference>
<feature type="domain" description="Fibronectin type-III" evidence="9">
    <location>
        <begin position="165"/>
        <end position="260"/>
    </location>
</feature>
<gene>
    <name evidence="11" type="primary">MPL</name>
</gene>
<proteinExistence type="inferred from homology"/>
<dbReference type="PROSITE" id="PS01352">
    <property type="entry name" value="HEMATOPO_REC_L_F1"/>
    <property type="match status" value="1"/>
</dbReference>
<keyword evidence="5" id="KW-1133">Transmembrane helix</keyword>
<organism evidence="10 11">
    <name type="scientific">Microcaecilia unicolor</name>
    <dbReference type="NCBI Taxonomy" id="1415580"/>
    <lineage>
        <taxon>Eukaryota</taxon>
        <taxon>Metazoa</taxon>
        <taxon>Chordata</taxon>
        <taxon>Craniata</taxon>
        <taxon>Vertebrata</taxon>
        <taxon>Euteleostomi</taxon>
        <taxon>Amphibia</taxon>
        <taxon>Gymnophiona</taxon>
        <taxon>Siphonopidae</taxon>
        <taxon>Microcaecilia</taxon>
    </lineage>
</organism>
<dbReference type="SMART" id="SM00060">
    <property type="entry name" value="FN3"/>
    <property type="match status" value="1"/>
</dbReference>
<dbReference type="CTD" id="4352"/>
<dbReference type="InterPro" id="IPR013783">
    <property type="entry name" value="Ig-like_fold"/>
</dbReference>
<comment type="similarity">
    <text evidence="2">Belongs to the type I cytokine receptor family. Type 1 subfamily.</text>
</comment>
<evidence type="ECO:0000256" key="5">
    <source>
        <dbReference type="ARBA" id="ARBA00022989"/>
    </source>
</evidence>
<dbReference type="GeneID" id="115471741"/>
<dbReference type="Gene3D" id="2.60.40.10">
    <property type="entry name" value="Immunoglobulins"/>
    <property type="match status" value="3"/>
</dbReference>
<dbReference type="GO" id="GO:0004896">
    <property type="term" value="F:cytokine receptor activity"/>
    <property type="evidence" value="ECO:0007669"/>
    <property type="project" value="InterPro"/>
</dbReference>
<evidence type="ECO:0000256" key="3">
    <source>
        <dbReference type="ARBA" id="ARBA00022692"/>
    </source>
</evidence>
<sequence>MLDIDVGSQTAYALRDLEPGVLYYICLRSKPNEVSLSGFWGPWSETVIIVPPMSSDKISLLCFTSDLRKVICEWKRDTENPDVQHALFYKQIDLVWQRCGVWNKSQNGSSLHNWKNHQDESLHTCAFRPENDSKIYVIVNITTASHLVLTYIKEPFLLQHIVRSEPLKVRKMEVFGSSLHLEWEPPLLELSGHMMYEIRYREENETEWKTLQIQHRAHSEILDLRMGTTYSLQIRTKPNGEKFQGLWSTWTDNMQVTVPARTDNKQVTVPANTVALHHHPYFRYRQISYIFIYKDRTQTWKDGSFGEEVFSQPQP</sequence>
<dbReference type="PANTHER" id="PTHR23037">
    <property type="entry name" value="CYTOKINE RECEPTOR"/>
    <property type="match status" value="1"/>
</dbReference>
<evidence type="ECO:0000256" key="7">
    <source>
        <dbReference type="ARBA" id="ARBA00023170"/>
    </source>
</evidence>
<keyword evidence="10" id="KW-1185">Reference proteome</keyword>
<dbReference type="Proteomes" id="UP000515156">
    <property type="component" value="Chromosome 6"/>
</dbReference>
<dbReference type="InterPro" id="IPR003961">
    <property type="entry name" value="FN3_dom"/>
</dbReference>
<evidence type="ECO:0000256" key="6">
    <source>
        <dbReference type="ARBA" id="ARBA00023136"/>
    </source>
</evidence>
<dbReference type="SUPFAM" id="SSF49265">
    <property type="entry name" value="Fibronectin type III"/>
    <property type="match status" value="2"/>
</dbReference>
<comment type="subcellular location">
    <subcellularLocation>
        <location evidence="1">Membrane</location>
        <topology evidence="1">Single-pass type I membrane protein</topology>
    </subcellularLocation>
</comment>
<dbReference type="PANTHER" id="PTHR23037:SF31">
    <property type="entry name" value="THROMBOPOIETIN RECEPTOR"/>
    <property type="match status" value="1"/>
</dbReference>
<name>A0A6P7YEA1_9AMPH</name>
<dbReference type="AlphaFoldDB" id="A0A6P7YEA1"/>
<evidence type="ECO:0000256" key="1">
    <source>
        <dbReference type="ARBA" id="ARBA00004479"/>
    </source>
</evidence>
<evidence type="ECO:0000313" key="11">
    <source>
        <dbReference type="RefSeq" id="XP_030061405.1"/>
    </source>
</evidence>
<dbReference type="GO" id="GO:0009897">
    <property type="term" value="C:external side of plasma membrane"/>
    <property type="evidence" value="ECO:0007669"/>
    <property type="project" value="TreeGrafter"/>
</dbReference>
<dbReference type="CDD" id="cd00063">
    <property type="entry name" value="FN3"/>
    <property type="match status" value="1"/>
</dbReference>
<reference evidence="11" key="1">
    <citation type="submission" date="2025-08" db="UniProtKB">
        <authorList>
            <consortium name="RefSeq"/>
        </authorList>
    </citation>
    <scope>IDENTIFICATION</scope>
</reference>
<accession>A0A6P7YEA1</accession>
<dbReference type="InParanoid" id="A0A6P7YEA1"/>
<evidence type="ECO:0000259" key="9">
    <source>
        <dbReference type="PROSITE" id="PS50853"/>
    </source>
</evidence>
<keyword evidence="6" id="KW-0472">Membrane</keyword>